<dbReference type="AlphaFoldDB" id="A0A561VZU2"/>
<proteinExistence type="predicted"/>
<dbReference type="RefSeq" id="WP_357928920.1">
    <property type="nucleotide sequence ID" value="NZ_JBEZJC010000001.1"/>
</dbReference>
<gene>
    <name evidence="1" type="ORF">FHU34_112453</name>
</gene>
<sequence length="76" mass="8172">MDKPRLPGGLVRTVNASVYLKTGECAVECHGAGPTLRQVDDVLAQVEIVAGFLDSYPPDARQALSRRDTRPPVTPV</sequence>
<keyword evidence="2" id="KW-1185">Reference proteome</keyword>
<dbReference type="Proteomes" id="UP000317685">
    <property type="component" value="Unassembled WGS sequence"/>
</dbReference>
<reference evidence="1 2" key="1">
    <citation type="submission" date="2019-06" db="EMBL/GenBank/DDBJ databases">
        <title>Sequencing the genomes of 1000 actinobacteria strains.</title>
        <authorList>
            <person name="Klenk H.-P."/>
        </authorList>
    </citation>
    <scope>NUCLEOTIDE SEQUENCE [LARGE SCALE GENOMIC DNA]</scope>
    <source>
        <strain evidence="1 2">DSM 45885</strain>
    </source>
</reference>
<organism evidence="1 2">
    <name type="scientific">Micromonospora taraxaci</name>
    <dbReference type="NCBI Taxonomy" id="1316803"/>
    <lineage>
        <taxon>Bacteria</taxon>
        <taxon>Bacillati</taxon>
        <taxon>Actinomycetota</taxon>
        <taxon>Actinomycetes</taxon>
        <taxon>Micromonosporales</taxon>
        <taxon>Micromonosporaceae</taxon>
        <taxon>Micromonospora</taxon>
    </lineage>
</organism>
<evidence type="ECO:0000313" key="2">
    <source>
        <dbReference type="Proteomes" id="UP000317685"/>
    </source>
</evidence>
<dbReference type="EMBL" id="VIWZ01000001">
    <property type="protein sequence ID" value="TWG17112.1"/>
    <property type="molecule type" value="Genomic_DNA"/>
</dbReference>
<protein>
    <submittedName>
        <fullName evidence="1">Uncharacterized protein</fullName>
    </submittedName>
</protein>
<name>A0A561VZU2_9ACTN</name>
<accession>A0A561VZU2</accession>
<evidence type="ECO:0000313" key="1">
    <source>
        <dbReference type="EMBL" id="TWG17112.1"/>
    </source>
</evidence>
<comment type="caution">
    <text evidence="1">The sequence shown here is derived from an EMBL/GenBank/DDBJ whole genome shotgun (WGS) entry which is preliminary data.</text>
</comment>